<feature type="DNA-binding region" description="H-T-H motif" evidence="4">
    <location>
        <begin position="33"/>
        <end position="52"/>
    </location>
</feature>
<dbReference type="InterPro" id="IPR050109">
    <property type="entry name" value="HTH-type_TetR-like_transc_reg"/>
</dbReference>
<sequence>MTKKGLTMTQNNWHKIVDAAFQLFMEHGYQQTTTKEIARLADVNESTVFRTFASKEELFQTTIAHYTRRSLSNDFNNLQYSGDLRSDLKYLIDSMIEVNLQLIPSFRLLVKQAHMPVEVLSEIYRSLHDQQGAYVQFIVGLSHRYPIRNLMFDAFIDALFSTIFYHSFYYLIDQSSFKAMARNELSDYFVQYALEILTKEFNYEA</sequence>
<keyword evidence="2 4" id="KW-0238">DNA-binding</keyword>
<keyword evidence="5" id="KW-0472">Membrane</keyword>
<evidence type="ECO:0000256" key="4">
    <source>
        <dbReference type="PROSITE-ProRule" id="PRU00335"/>
    </source>
</evidence>
<dbReference type="EMBL" id="KF733648">
    <property type="protein sequence ID" value="AHH81879.1"/>
    <property type="molecule type" value="Genomic_DNA"/>
</dbReference>
<dbReference type="PROSITE" id="PS50977">
    <property type="entry name" value="HTH_TETR_2"/>
    <property type="match status" value="1"/>
</dbReference>
<keyword evidence="5" id="KW-0812">Transmembrane</keyword>
<keyword evidence="1" id="KW-0805">Transcription regulation</keyword>
<dbReference type="PRINTS" id="PR00455">
    <property type="entry name" value="HTHTETR"/>
</dbReference>
<dbReference type="SUPFAM" id="SSF46689">
    <property type="entry name" value="Homeodomain-like"/>
    <property type="match status" value="1"/>
</dbReference>
<name>W5VJP6_9BACT</name>
<evidence type="ECO:0000259" key="6">
    <source>
        <dbReference type="PROSITE" id="PS50977"/>
    </source>
</evidence>
<dbReference type="Gene3D" id="1.10.357.10">
    <property type="entry name" value="Tetracycline Repressor, domain 2"/>
    <property type="match status" value="1"/>
</dbReference>
<dbReference type="PANTHER" id="PTHR30055">
    <property type="entry name" value="HTH-TYPE TRANSCRIPTIONAL REGULATOR RUTR"/>
    <property type="match status" value="1"/>
</dbReference>
<evidence type="ECO:0000256" key="1">
    <source>
        <dbReference type="ARBA" id="ARBA00023015"/>
    </source>
</evidence>
<evidence type="ECO:0000256" key="2">
    <source>
        <dbReference type="ARBA" id="ARBA00023125"/>
    </source>
</evidence>
<accession>W5VJP6</accession>
<feature type="transmembrane region" description="Helical" evidence="5">
    <location>
        <begin position="150"/>
        <end position="172"/>
    </location>
</feature>
<dbReference type="Pfam" id="PF00440">
    <property type="entry name" value="TetR_N"/>
    <property type="match status" value="1"/>
</dbReference>
<keyword evidence="3" id="KW-0804">Transcription</keyword>
<organism evidence="7">
    <name type="scientific">uncultured bacterium pAB4</name>
    <dbReference type="NCBI Taxonomy" id="1444979"/>
    <lineage>
        <taxon>Bacteria</taxon>
        <taxon>environmental samples</taxon>
    </lineage>
</organism>
<reference evidence="7" key="1">
    <citation type="submission" date="2013-10" db="EMBL/GenBank/DDBJ databases">
        <title>Metagenomics Reveals New Arsenic Resistance Genes.</title>
        <authorList>
            <person name="Sharma R."/>
        </authorList>
    </citation>
    <scope>NUCLEOTIDE SEQUENCE</scope>
</reference>
<evidence type="ECO:0000256" key="3">
    <source>
        <dbReference type="ARBA" id="ARBA00023163"/>
    </source>
</evidence>
<proteinExistence type="predicted"/>
<dbReference type="GO" id="GO:0003700">
    <property type="term" value="F:DNA-binding transcription factor activity"/>
    <property type="evidence" value="ECO:0007669"/>
    <property type="project" value="TreeGrafter"/>
</dbReference>
<dbReference type="InterPro" id="IPR009057">
    <property type="entry name" value="Homeodomain-like_sf"/>
</dbReference>
<feature type="domain" description="HTH tetR-type" evidence="6">
    <location>
        <begin position="10"/>
        <end position="70"/>
    </location>
</feature>
<dbReference type="GO" id="GO:0000976">
    <property type="term" value="F:transcription cis-regulatory region binding"/>
    <property type="evidence" value="ECO:0007669"/>
    <property type="project" value="TreeGrafter"/>
</dbReference>
<protein>
    <submittedName>
        <fullName evidence="7">TetR transcriptional regulator</fullName>
    </submittedName>
</protein>
<dbReference type="AlphaFoldDB" id="W5VJP6"/>
<evidence type="ECO:0000256" key="5">
    <source>
        <dbReference type="SAM" id="Phobius"/>
    </source>
</evidence>
<keyword evidence="5" id="KW-1133">Transmembrane helix</keyword>
<dbReference type="InterPro" id="IPR001647">
    <property type="entry name" value="HTH_TetR"/>
</dbReference>
<dbReference type="PANTHER" id="PTHR30055:SF234">
    <property type="entry name" value="HTH-TYPE TRANSCRIPTIONAL REGULATOR BETI"/>
    <property type="match status" value="1"/>
</dbReference>
<evidence type="ECO:0000313" key="7">
    <source>
        <dbReference type="EMBL" id="AHH81879.1"/>
    </source>
</evidence>